<protein>
    <submittedName>
        <fullName evidence="3">Glycoside hydrolase</fullName>
    </submittedName>
</protein>
<reference evidence="3 4" key="1">
    <citation type="submission" date="2018-05" db="EMBL/GenBank/DDBJ databases">
        <title>Complete Genome Sequences of Extremely Thermoacidophilic, Metal-Mobilizing Type-Strain Members of the Archaeal Family Sulfolobaceae: Acidianus brierleyi DSM-1651T, Acidianus sulfidivorans DSM-18786T, Metallosphaera hakonensis DSM-7519T, and Metallosphaera prunae DSM-10039T.</title>
        <authorList>
            <person name="Counts J.A."/>
            <person name="Kelly R.M."/>
        </authorList>
    </citation>
    <scope>NUCLEOTIDE SEQUENCE [LARGE SCALE GENOMIC DNA]</scope>
    <source>
        <strain evidence="3 4">JP7</strain>
    </source>
</reference>
<dbReference type="Proteomes" id="UP000248410">
    <property type="component" value="Chromosome"/>
</dbReference>
<sequence length="635" mass="71723">MTKKKLFFIIVFIIFLSILNPSLILFSTPSSHNYNSPSYLLLNNWENQSIWVVTGIPIPNPQLNGFPLYNTSIRNLYIGKYGIVNLTVNFNVQTTSAYLNLNNTIDLESNKGNISILTPPFTPYIFILFNSNSPTSISIKTNTSISSVNSSLAKIYTIPKIYVYTNASYTIQNNTMKISLYKGNWIVELSIGVKPNYNIPSIIKLNNKEVQNWLNSSKLPNGLPTNLLKEYYLSLLLIKDNQNPYLGTFTASPSPIYLYSWVRDSAFSAMALQMAGHYSSALKYWLWLSNAEQLQPGVWYTRYNFYNGQPDTTFGIPELDGIGLYEMGVYQYYNLTGNLTFLRQILPTIYKSVKYQIESINESKYHLLPQDLSVWEDRNAYHFWTEAINDLGLKSVANIYKALGFSNYTTILAIENELNQSIMKNFWNNNYFASALGTSVVFEGGKSETVLSPEAPSVDSATLLPIDLGYLPPTSNYSELNFKTVNKTLFTTGGLARFPDDMYHYSQSLYDATAPEPPWIITTLFEALYLEELGKYDETLGLMYWAYDHSQHGLLPEAIDPKYAYPLPTTSPLTWSSAMFVIVALNYRPTSSTITSIHTATSTGDLIIGGGIIIIAVIVIISVIIMLGRKRKYQK</sequence>
<dbReference type="InterPro" id="IPR012341">
    <property type="entry name" value="6hp_glycosidase-like_sf"/>
</dbReference>
<dbReference type="SUPFAM" id="SSF48208">
    <property type="entry name" value="Six-hairpin glycosidases"/>
    <property type="match status" value="1"/>
</dbReference>
<organism evidence="3 4">
    <name type="scientific">Acidianus sulfidivorans JP7</name>
    <dbReference type="NCBI Taxonomy" id="619593"/>
    <lineage>
        <taxon>Archaea</taxon>
        <taxon>Thermoproteota</taxon>
        <taxon>Thermoprotei</taxon>
        <taxon>Sulfolobales</taxon>
        <taxon>Sulfolobaceae</taxon>
        <taxon>Acidianus</taxon>
    </lineage>
</organism>
<evidence type="ECO:0000313" key="4">
    <source>
        <dbReference type="Proteomes" id="UP000248410"/>
    </source>
</evidence>
<feature type="transmembrane region" description="Helical" evidence="1">
    <location>
        <begin position="606"/>
        <end position="627"/>
    </location>
</feature>
<name>A0A2U9IJG0_9CREN</name>
<dbReference type="EMBL" id="CP029288">
    <property type="protein sequence ID" value="AWR96150.1"/>
    <property type="molecule type" value="Genomic_DNA"/>
</dbReference>
<proteinExistence type="predicted"/>
<dbReference type="Gene3D" id="1.50.10.10">
    <property type="match status" value="1"/>
</dbReference>
<evidence type="ECO:0000259" key="2">
    <source>
        <dbReference type="Pfam" id="PF00723"/>
    </source>
</evidence>
<feature type="domain" description="GH15-like" evidence="2">
    <location>
        <begin position="238"/>
        <end position="529"/>
    </location>
</feature>
<keyword evidence="3" id="KW-0378">Hydrolase</keyword>
<evidence type="ECO:0000313" key="3">
    <source>
        <dbReference type="EMBL" id="AWR96150.1"/>
    </source>
</evidence>
<accession>A0A2U9IJG0</accession>
<evidence type="ECO:0000256" key="1">
    <source>
        <dbReference type="SAM" id="Phobius"/>
    </source>
</evidence>
<dbReference type="Pfam" id="PF00723">
    <property type="entry name" value="Glyco_hydro_15"/>
    <property type="match status" value="1"/>
</dbReference>
<keyword evidence="4" id="KW-1185">Reference proteome</keyword>
<keyword evidence="1" id="KW-1133">Transmembrane helix</keyword>
<dbReference type="RefSeq" id="WP_110379040.1">
    <property type="nucleotide sequence ID" value="NZ_CP029288.2"/>
</dbReference>
<dbReference type="GO" id="GO:0004553">
    <property type="term" value="F:hydrolase activity, hydrolyzing O-glycosyl compounds"/>
    <property type="evidence" value="ECO:0007669"/>
    <property type="project" value="UniProtKB-ARBA"/>
</dbReference>
<dbReference type="InterPro" id="IPR011613">
    <property type="entry name" value="GH15-like"/>
</dbReference>
<dbReference type="PANTHER" id="PTHR31616">
    <property type="entry name" value="TREHALASE"/>
    <property type="match status" value="1"/>
</dbReference>
<gene>
    <name evidence="3" type="ORF">DFR86_00375</name>
</gene>
<dbReference type="PANTHER" id="PTHR31616:SF13">
    <property type="entry name" value="GLUCAN 1,4-ALPHA-GLUCOSIDASE"/>
    <property type="match status" value="1"/>
</dbReference>
<keyword evidence="1" id="KW-0472">Membrane</keyword>
<dbReference type="InterPro" id="IPR008928">
    <property type="entry name" value="6-hairpin_glycosidase_sf"/>
</dbReference>
<dbReference type="AlphaFoldDB" id="A0A2U9IJG0"/>
<keyword evidence="1" id="KW-0812">Transmembrane</keyword>
<dbReference type="GeneID" id="36836378"/>
<dbReference type="GO" id="GO:0005975">
    <property type="term" value="P:carbohydrate metabolic process"/>
    <property type="evidence" value="ECO:0007669"/>
    <property type="project" value="InterPro"/>
</dbReference>
<dbReference type="KEGG" id="asul:DFR86_00375"/>